<dbReference type="EMBL" id="UZAG01017878">
    <property type="protein sequence ID" value="VDO37074.1"/>
    <property type="molecule type" value="Genomic_DNA"/>
</dbReference>
<gene>
    <name evidence="2" type="ORF">BTMF_LOCUS10867</name>
</gene>
<name>A0A0R3QYN1_9BILA</name>
<proteinExistence type="predicted"/>
<reference evidence="4" key="1">
    <citation type="submission" date="2017-02" db="UniProtKB">
        <authorList>
            <consortium name="WormBaseParasite"/>
        </authorList>
    </citation>
    <scope>IDENTIFICATION</scope>
</reference>
<keyword evidence="3" id="KW-1185">Reference proteome</keyword>
<accession>A0A0R3QYN1</accession>
<feature type="compositionally biased region" description="Basic and acidic residues" evidence="1">
    <location>
        <begin position="61"/>
        <end position="80"/>
    </location>
</feature>
<evidence type="ECO:0000313" key="3">
    <source>
        <dbReference type="Proteomes" id="UP000280834"/>
    </source>
</evidence>
<evidence type="ECO:0000313" key="4">
    <source>
        <dbReference type="WBParaSite" id="BTMF_0001285501-mRNA-1"/>
    </source>
</evidence>
<feature type="region of interest" description="Disordered" evidence="1">
    <location>
        <begin position="60"/>
        <end position="86"/>
    </location>
</feature>
<protein>
    <submittedName>
        <fullName evidence="4">AKAP7_NLS domain-containing protein</fullName>
    </submittedName>
</protein>
<dbReference type="WBParaSite" id="BTMF_0001285501-mRNA-1">
    <property type="protein sequence ID" value="BTMF_0001285501-mRNA-1"/>
    <property type="gene ID" value="BTMF_0001285501"/>
</dbReference>
<evidence type="ECO:0000313" key="2">
    <source>
        <dbReference type="EMBL" id="VDO37074.1"/>
    </source>
</evidence>
<dbReference type="Proteomes" id="UP000280834">
    <property type="component" value="Unassembled WGS sequence"/>
</dbReference>
<dbReference type="AlphaFoldDB" id="A0A0R3QYN1"/>
<sequence length="221" mass="25622">MPRPEQKPVPPSIRQTYSCSHLIEFQHDTPKQMHTVTNEVSCLFVKENKTKMNTKVPRSVYETEKQESQDSTALKKEQMKHDRKTNKQRLIVEKATWADMITDLLIDFLLILHQLKSDTNGATFPKSIEDGWLIDWRVVADEKNAINLGGNFEKSETRFRLRVEDGWKKEVAKSSINDRNDDDSIDGEFKHAIRALRLSGRTDRIVNNELIWQTGNNRGTN</sequence>
<organism evidence="4">
    <name type="scientific">Brugia timori</name>
    <dbReference type="NCBI Taxonomy" id="42155"/>
    <lineage>
        <taxon>Eukaryota</taxon>
        <taxon>Metazoa</taxon>
        <taxon>Ecdysozoa</taxon>
        <taxon>Nematoda</taxon>
        <taxon>Chromadorea</taxon>
        <taxon>Rhabditida</taxon>
        <taxon>Spirurina</taxon>
        <taxon>Spiruromorpha</taxon>
        <taxon>Filarioidea</taxon>
        <taxon>Onchocercidae</taxon>
        <taxon>Brugia</taxon>
    </lineage>
</organism>
<reference evidence="2 3" key="2">
    <citation type="submission" date="2018-11" db="EMBL/GenBank/DDBJ databases">
        <authorList>
            <consortium name="Pathogen Informatics"/>
        </authorList>
    </citation>
    <scope>NUCLEOTIDE SEQUENCE [LARGE SCALE GENOMIC DNA]</scope>
</reference>
<evidence type="ECO:0000256" key="1">
    <source>
        <dbReference type="SAM" id="MobiDB-lite"/>
    </source>
</evidence>